<dbReference type="SUPFAM" id="SSF54506">
    <property type="entry name" value="Diaminopimelate epimerase-like"/>
    <property type="match status" value="1"/>
</dbReference>
<feature type="active site" evidence="2">
    <location>
        <position position="46"/>
    </location>
</feature>
<dbReference type="Pfam" id="PF02567">
    <property type="entry name" value="PhzC-PhzF"/>
    <property type="match status" value="1"/>
</dbReference>
<proteinExistence type="inferred from homology"/>
<dbReference type="GO" id="GO:0005737">
    <property type="term" value="C:cytoplasm"/>
    <property type="evidence" value="ECO:0007669"/>
    <property type="project" value="TreeGrafter"/>
</dbReference>
<evidence type="ECO:0000313" key="4">
    <source>
        <dbReference type="Proteomes" id="UP000600449"/>
    </source>
</evidence>
<dbReference type="Gene3D" id="3.10.310.10">
    <property type="entry name" value="Diaminopimelate Epimerase, Chain A, domain 1"/>
    <property type="match status" value="2"/>
</dbReference>
<evidence type="ECO:0000256" key="2">
    <source>
        <dbReference type="PIRSR" id="PIRSR016184-1"/>
    </source>
</evidence>
<organism evidence="3 4">
    <name type="scientific">Salinarimonas ramus</name>
    <dbReference type="NCBI Taxonomy" id="690164"/>
    <lineage>
        <taxon>Bacteria</taxon>
        <taxon>Pseudomonadati</taxon>
        <taxon>Pseudomonadota</taxon>
        <taxon>Alphaproteobacteria</taxon>
        <taxon>Hyphomicrobiales</taxon>
        <taxon>Salinarimonadaceae</taxon>
        <taxon>Salinarimonas</taxon>
    </lineage>
</organism>
<dbReference type="Proteomes" id="UP000600449">
    <property type="component" value="Unassembled WGS sequence"/>
</dbReference>
<dbReference type="InterPro" id="IPR003719">
    <property type="entry name" value="Phenazine_PhzF-like"/>
</dbReference>
<dbReference type="AlphaFoldDB" id="A0A917Q3M1"/>
<accession>A0A917Q3M1</accession>
<dbReference type="RefSeq" id="WP_188908598.1">
    <property type="nucleotide sequence ID" value="NZ_BMMF01000001.1"/>
</dbReference>
<protein>
    <submittedName>
        <fullName evidence="3">Isomerase</fullName>
    </submittedName>
</protein>
<keyword evidence="4" id="KW-1185">Reference proteome</keyword>
<evidence type="ECO:0000313" key="3">
    <source>
        <dbReference type="EMBL" id="GGK19135.1"/>
    </source>
</evidence>
<dbReference type="EMBL" id="BMMF01000001">
    <property type="protein sequence ID" value="GGK19135.1"/>
    <property type="molecule type" value="Genomic_DNA"/>
</dbReference>
<dbReference type="PANTHER" id="PTHR13774">
    <property type="entry name" value="PHENAZINE BIOSYNTHESIS PROTEIN"/>
    <property type="match status" value="1"/>
</dbReference>
<dbReference type="PANTHER" id="PTHR13774:SF32">
    <property type="entry name" value="ANTISENSE-ENHANCING SEQUENCE 1"/>
    <property type="match status" value="1"/>
</dbReference>
<dbReference type="GO" id="GO:0016853">
    <property type="term" value="F:isomerase activity"/>
    <property type="evidence" value="ECO:0007669"/>
    <property type="project" value="UniProtKB-KW"/>
</dbReference>
<name>A0A917Q3M1_9HYPH</name>
<comment type="caution">
    <text evidence="3">The sequence shown here is derived from an EMBL/GenBank/DDBJ whole genome shotgun (WGS) entry which is preliminary data.</text>
</comment>
<sequence>MSRRYAVLDVFTDTALEGNPLAVVLDAQGLDTEAMQRIAREFNLSETVFLLPPEDSRHRARVRIFTPMLELPFAGHPTVGSAVLLALKHGSGGADAQAFGLEETVGIVPCVAELTGERSGRARFRLPKLPTPFGEGKSAADCAMALGLDPEDVGFDRHAPSRHTAGVPYDLVPVRSPEALARIAPGPHFEAVFSDSTHPAAYVYTRVPQGEGLAFRARMVGTGLGAGVREDPATGSAAAAFAGALMEHEPMGDGTHDVLIEQGVEMGRPSVIALQLVIETGALVSAEIGGGAVVVARGELFA</sequence>
<gene>
    <name evidence="3" type="ORF">GCM10011322_02240</name>
</gene>
<keyword evidence="3" id="KW-0413">Isomerase</keyword>
<dbReference type="NCBIfam" id="TIGR00654">
    <property type="entry name" value="PhzF_family"/>
    <property type="match status" value="1"/>
</dbReference>
<comment type="similarity">
    <text evidence="1">Belongs to the PhzF family.</text>
</comment>
<reference evidence="3 4" key="1">
    <citation type="journal article" date="2014" name="Int. J. Syst. Evol. Microbiol.">
        <title>Complete genome sequence of Corynebacterium casei LMG S-19264T (=DSM 44701T), isolated from a smear-ripened cheese.</title>
        <authorList>
            <consortium name="US DOE Joint Genome Institute (JGI-PGF)"/>
            <person name="Walter F."/>
            <person name="Albersmeier A."/>
            <person name="Kalinowski J."/>
            <person name="Ruckert C."/>
        </authorList>
    </citation>
    <scope>NUCLEOTIDE SEQUENCE [LARGE SCALE GENOMIC DNA]</scope>
    <source>
        <strain evidence="3 4">CGMCC 1.9161</strain>
    </source>
</reference>
<dbReference type="PIRSF" id="PIRSF016184">
    <property type="entry name" value="PhzC_PhzF"/>
    <property type="match status" value="1"/>
</dbReference>
<evidence type="ECO:0000256" key="1">
    <source>
        <dbReference type="ARBA" id="ARBA00008270"/>
    </source>
</evidence>